<dbReference type="SMART" id="SM00089">
    <property type="entry name" value="PKD"/>
    <property type="match status" value="5"/>
</dbReference>
<organism evidence="3 4">
    <name type="scientific">Heliorestis convoluta</name>
    <dbReference type="NCBI Taxonomy" id="356322"/>
    <lineage>
        <taxon>Bacteria</taxon>
        <taxon>Bacillati</taxon>
        <taxon>Bacillota</taxon>
        <taxon>Clostridia</taxon>
        <taxon>Eubacteriales</taxon>
        <taxon>Heliobacteriaceae</taxon>
        <taxon>Heliorestis</taxon>
    </lineage>
</organism>
<evidence type="ECO:0000256" key="1">
    <source>
        <dbReference type="SAM" id="MobiDB-lite"/>
    </source>
</evidence>
<dbReference type="GO" id="GO:0031410">
    <property type="term" value="C:cytoplasmic vesicle"/>
    <property type="evidence" value="ECO:0007669"/>
    <property type="project" value="TreeGrafter"/>
</dbReference>
<dbReference type="InterPro" id="IPR013783">
    <property type="entry name" value="Ig-like_fold"/>
</dbReference>
<dbReference type="KEGG" id="hcv:FTV88_0180"/>
<evidence type="ECO:0000313" key="4">
    <source>
        <dbReference type="Proteomes" id="UP000366051"/>
    </source>
</evidence>
<keyword evidence="4" id="KW-1185">Reference proteome</keyword>
<feature type="domain" description="PKD/Chitinase" evidence="2">
    <location>
        <begin position="497"/>
        <end position="582"/>
    </location>
</feature>
<dbReference type="PANTHER" id="PTHR46182:SF2">
    <property type="entry name" value="FI19480P1"/>
    <property type="match status" value="1"/>
</dbReference>
<dbReference type="InterPro" id="IPR035986">
    <property type="entry name" value="PKD_dom_sf"/>
</dbReference>
<dbReference type="InterPro" id="IPR022409">
    <property type="entry name" value="PKD/Chitinase_dom"/>
</dbReference>
<dbReference type="CDD" id="cd00146">
    <property type="entry name" value="PKD"/>
    <property type="match status" value="1"/>
</dbReference>
<sequence>MFWVDGVRVGTQSYQNSASSPSVLNLNQVGSLKDGGYLIVPFSELDTWVNRFKGNRDFVRHHAEQHSITINGLRVINLSLVAALCGAIGIDSGYDWTSPWGRFSITNPPSGGLRILKGSATMKPGEELVIGFDAQANNGGVKKGFYNLKVSASANSSTMNTLKEGWFTTRISDQTGNIGATFTQPGTYWVTLYVKDGVGRNSAGTSSENWINWGSWPWHRVDAYIAATLKVTVTNTTLPPKAPEPAPPPAPRPPEPTKPRPGSPVAIATVNGGKEAEIFVGDTVRLRDASYHPFEPDAWIRERMWMSKTNRQVIFRTWNEQNARYTPLNITYGPNSYYDSDIPMYFDAKSMYYFNTPGVHVLALSVTGSNPMFAEDTVQVIVKERPNMAPIAKISANPTRAVEGKTITVSNNSRHPGEPFEKITEYKWDISGRAPIIQTTKQNLSFGPGLPLGMLPVGTHTISLTVKDQDGDISTDVTTVTVLEAKPVAAIRASASSIDEFENVTVFNESYHLGDPLKQIVEYRWEVPGHEPIVQNTKQNLVFSVDSPLGTLASGINTIKLTVKDNVGDISTASTNIAVKMLEPVADIAASNYSITEVDDVTIINNSYHSAAPNLSITEYRWTVPWLDEPIIQTTKQNIEFGDKKPLGPIPSGSQTITLTVKDDEGRISSDSVTIEVAPVYPTGEINITGHDGEVIDRALAGRQVIIEGTGRAYGGRNINSSKTQWRITHIDTESGKETVTEISGTMAPINDSWDNPFFNKDGEWKIELRLTDDALSPRSSQWISKKIWIIQDKPPIPLFSVIPEALRNIIDDFTIEATHGSYVHPVDMTLGDRLTGITWKLLFDENNDGTYTKGPVAELHMNLETGEVTTTEDKRYGSIRPVYKDEGELDSRKVRLQFNQVGRFKLELEAHESYEGWGRTIRGQTGHTFQKAIEEKVIEVDNIPPYANIDFSKGDVDYYLPFVFSLVDNRDPIVGSFNANQFMLINEGKSKGINPITSFTEYAPDEAKQVDSAVDYIMNNWINYPNSLGQWQVHTAGSVPSIRSTVNTQWTGFWREDDINRTEIEFEMGVSQNDGDDDWIGFSFRMNKYEPGHPNNPYSGNIDAYDMYFFAMDNRGIRHAGLYKLEKAPFTNDHAGSHSMWTGRWAGGVWTNEISYFTQIGSNTPRQENSFLPGSPVPANTKGRLLALQKTSTDNLRWRYHDFYGVKIVAEGNRIQIWVNGKLEIDYTDHDKPIVTGGYGPFAASQAYGTFRNININGASIFDGISYDELHDLVAIQSFDKPADINKRYLAVVIDARLREGNVTMLELIELLRAKEVTPIIIAPPNVQEQFMPLLNELDGFAVDLNTNMRIPMLEIARRIFGQTEDGTPKNVILVNQRIIAQAEEFDAEKDTITNEGKRWKFTHTKPSLEYLWMDTPWDTMNYFNANKWHESGNELLPTSTSVTKPHSTWEGSFNKPGLYEISYRIKDQPSNTLQHPNNLSHSQNSNLNKEFDEGGYAKWSNSVADYLLVIRPPQADFTVTTTTHGQPIWVKEDSVAPDRMKKDDPNKGIVQREWRIKKLTDDSWRYDYIPDSLPEPGEWIFALRVMNEFGYWSPWTEKIVPVSNTPPIAKFSPSKDPVTRGLAIDLIDQSYDPNHDKVVKWQWTIEHPSGTITNVPVITSPITNGHLSNRIFNENGIYRVRLKVWDEFGTESLWYSRSFPVVQPTPPPVADFDIVTSIGVPNTEFIMQQYSTRDKSYAFHNPGDPTNLIERWLWELEDPNGNKIMNWQINRSELTGTTLSIPDFQRRMYSIGPNPNWPKPQKVGMYRLRLQVMDTWGQISNVAVKQLQVIAPLNFVKEPVANPQPALAGERVKISLESEGYATHAWVLIPASIVVEEEKMLPPNKGREPSPTPTETINGVGYVAIPLTKRTTLSHEYPSVNGIPFMRKWEGEFIVNVWTKDGKYPIYYRIARQEPPGFAPETKMTSARDFEVKYSVYDLVKPRRVVNPRE</sequence>
<feature type="domain" description="PKD/Chitinase" evidence="2">
    <location>
        <begin position="585"/>
        <end position="680"/>
    </location>
</feature>
<feature type="domain" description="PKD/Chitinase" evidence="2">
    <location>
        <begin position="391"/>
        <end position="485"/>
    </location>
</feature>
<evidence type="ECO:0000259" key="2">
    <source>
        <dbReference type="SMART" id="SM00089"/>
    </source>
</evidence>
<feature type="domain" description="PKD/Chitinase" evidence="2">
    <location>
        <begin position="1610"/>
        <end position="1706"/>
    </location>
</feature>
<dbReference type="Proteomes" id="UP000366051">
    <property type="component" value="Chromosome"/>
</dbReference>
<feature type="domain" description="PKD/Chitinase" evidence="2">
    <location>
        <begin position="129"/>
        <end position="236"/>
    </location>
</feature>
<feature type="compositionally biased region" description="Pro residues" evidence="1">
    <location>
        <begin position="240"/>
        <end position="262"/>
    </location>
</feature>
<dbReference type="Gene3D" id="2.60.40.10">
    <property type="entry name" value="Immunoglobulins"/>
    <property type="match status" value="4"/>
</dbReference>
<proteinExistence type="predicted"/>
<dbReference type="EMBL" id="CP045875">
    <property type="protein sequence ID" value="QGG46359.1"/>
    <property type="molecule type" value="Genomic_DNA"/>
</dbReference>
<evidence type="ECO:0000313" key="3">
    <source>
        <dbReference type="EMBL" id="QGG46359.1"/>
    </source>
</evidence>
<dbReference type="GO" id="GO:0016020">
    <property type="term" value="C:membrane"/>
    <property type="evidence" value="ECO:0007669"/>
    <property type="project" value="TreeGrafter"/>
</dbReference>
<protein>
    <submittedName>
        <fullName evidence="3">PKD domain containing protein, putative</fullName>
    </submittedName>
</protein>
<name>A0A5Q2MYD0_9FIRM</name>
<accession>A0A5Q2MYD0</accession>
<feature type="region of interest" description="Disordered" evidence="1">
    <location>
        <begin position="236"/>
        <end position="266"/>
    </location>
</feature>
<dbReference type="InterPro" id="IPR029865">
    <property type="entry name" value="KIAA0319-like"/>
</dbReference>
<dbReference type="SUPFAM" id="SSF49299">
    <property type="entry name" value="PKD domain"/>
    <property type="match status" value="3"/>
</dbReference>
<dbReference type="Gene3D" id="2.60.120.200">
    <property type="match status" value="1"/>
</dbReference>
<reference evidence="4" key="1">
    <citation type="submission" date="2019-11" db="EMBL/GenBank/DDBJ databases">
        <title>Genome sequence of Heliorestis convoluta strain HH, an alkaliphilic and minimalistic phototrophic bacterium from a soda lake in Egypt.</title>
        <authorList>
            <person name="Dewey E.D."/>
            <person name="Stokes L.M."/>
            <person name="Burchell B.M."/>
            <person name="Shaffer K.N."/>
            <person name="Huntington A.M."/>
            <person name="Baker J.M."/>
            <person name="Nadendla S."/>
            <person name="Giglio M.G."/>
            <person name="Touchman J.W."/>
            <person name="Blankenship R.E."/>
            <person name="Madigan M.T."/>
            <person name="Sattley W.M."/>
        </authorList>
    </citation>
    <scope>NUCLEOTIDE SEQUENCE [LARGE SCALE GENOMIC DNA]</scope>
    <source>
        <strain evidence="4">HH</strain>
    </source>
</reference>
<dbReference type="PANTHER" id="PTHR46182">
    <property type="entry name" value="FI19480P1"/>
    <property type="match status" value="1"/>
</dbReference>
<gene>
    <name evidence="3" type="ORF">FTV88_0180</name>
</gene>